<dbReference type="Pfam" id="PF19117">
    <property type="entry name" value="Mim2"/>
    <property type="match status" value="1"/>
</dbReference>
<protein>
    <submittedName>
        <fullName evidence="2">Uncharacterized protein</fullName>
    </submittedName>
</protein>
<accession>A0ABX6EUA0</accession>
<reference evidence="2 3" key="1">
    <citation type="submission" date="2016-03" db="EMBL/GenBank/DDBJ databases">
        <title>How can Kluyveromyces marxianus grow so fast - potential evolutionary course in Saccharomyces Complex revealed by comparative genomics.</title>
        <authorList>
            <person name="Mo W."/>
            <person name="Lu W."/>
            <person name="Yang X."/>
            <person name="Qi J."/>
            <person name="Lv H."/>
        </authorList>
    </citation>
    <scope>NUCLEOTIDE SEQUENCE [LARGE SCALE GENOMIC DNA]</scope>
    <source>
        <strain evidence="2 3">FIM1</strain>
    </source>
</reference>
<keyword evidence="3" id="KW-1185">Reference proteome</keyword>
<evidence type="ECO:0000313" key="3">
    <source>
        <dbReference type="Proteomes" id="UP000422736"/>
    </source>
</evidence>
<evidence type="ECO:0000313" key="2">
    <source>
        <dbReference type="EMBL" id="QGN15920.1"/>
    </source>
</evidence>
<dbReference type="PANTHER" id="PTHR28230:SF1">
    <property type="entry name" value="MITOCHONDRIAL IMPORT PROTEIN 2"/>
    <property type="match status" value="1"/>
</dbReference>
<gene>
    <name evidence="2" type="primary">MIM2</name>
    <name evidence="2" type="ORF">FIM1_2618</name>
</gene>
<proteinExistence type="predicted"/>
<evidence type="ECO:0000256" key="1">
    <source>
        <dbReference type="SAM" id="MobiDB-lite"/>
    </source>
</evidence>
<dbReference type="InterPro" id="IPR037652">
    <property type="entry name" value="Mim2"/>
</dbReference>
<feature type="compositionally biased region" description="Polar residues" evidence="1">
    <location>
        <begin position="21"/>
        <end position="30"/>
    </location>
</feature>
<dbReference type="Proteomes" id="UP000422736">
    <property type="component" value="Chromosome 4"/>
</dbReference>
<feature type="region of interest" description="Disordered" evidence="1">
    <location>
        <begin position="21"/>
        <end position="49"/>
    </location>
</feature>
<sequence length="105" mass="12194">MDLIDEPSDIVRNSIDLSIQADENTASTDAESVVTETEHSSDDDYDSDVIDEYERQLSDAQREWERSLEQLWQALTWIILPLTGKLLGRRTAGYIWRKVMNRLYS</sequence>
<dbReference type="EMBL" id="CP015057">
    <property type="protein sequence ID" value="QGN15920.1"/>
    <property type="molecule type" value="Genomic_DNA"/>
</dbReference>
<dbReference type="PANTHER" id="PTHR28230">
    <property type="entry name" value="CHROMOSOME 1, WHOLE GENOME SHOTGUN SEQUENCE"/>
    <property type="match status" value="1"/>
</dbReference>
<name>A0ABX6EUA0_KLUMA</name>
<organism evidence="2 3">
    <name type="scientific">Kluyveromyces marxianus</name>
    <name type="common">Yeast</name>
    <name type="synonym">Candida kefyr</name>
    <dbReference type="NCBI Taxonomy" id="4911"/>
    <lineage>
        <taxon>Eukaryota</taxon>
        <taxon>Fungi</taxon>
        <taxon>Dikarya</taxon>
        <taxon>Ascomycota</taxon>
        <taxon>Saccharomycotina</taxon>
        <taxon>Saccharomycetes</taxon>
        <taxon>Saccharomycetales</taxon>
        <taxon>Saccharomycetaceae</taxon>
        <taxon>Kluyveromyces</taxon>
    </lineage>
</organism>